<dbReference type="EMBL" id="CP097636">
    <property type="protein sequence ID" value="URI10938.1"/>
    <property type="molecule type" value="Genomic_DNA"/>
</dbReference>
<dbReference type="RefSeq" id="WP_250199141.1">
    <property type="nucleotide sequence ID" value="NZ_CP097636.1"/>
</dbReference>
<dbReference type="InterPro" id="IPR005119">
    <property type="entry name" value="LysR_subst-bd"/>
</dbReference>
<dbReference type="Gene3D" id="3.40.190.290">
    <property type="match status" value="1"/>
</dbReference>
<feature type="domain" description="HTH lysR-type" evidence="5">
    <location>
        <begin position="4"/>
        <end position="61"/>
    </location>
</feature>
<evidence type="ECO:0000259" key="5">
    <source>
        <dbReference type="PROSITE" id="PS50931"/>
    </source>
</evidence>
<evidence type="ECO:0000313" key="7">
    <source>
        <dbReference type="Proteomes" id="UP001056201"/>
    </source>
</evidence>
<dbReference type="InterPro" id="IPR036390">
    <property type="entry name" value="WH_DNA-bd_sf"/>
</dbReference>
<gene>
    <name evidence="6" type="ORF">MW290_18345</name>
</gene>
<keyword evidence="4" id="KW-0804">Transcription</keyword>
<protein>
    <submittedName>
        <fullName evidence="6">LysR family transcriptional regulator</fullName>
    </submittedName>
</protein>
<evidence type="ECO:0000256" key="3">
    <source>
        <dbReference type="ARBA" id="ARBA00023125"/>
    </source>
</evidence>
<dbReference type="CDD" id="cd05466">
    <property type="entry name" value="PBP2_LTTR_substrate"/>
    <property type="match status" value="1"/>
</dbReference>
<proteinExistence type="inferred from homology"/>
<dbReference type="SUPFAM" id="SSF46785">
    <property type="entry name" value="Winged helix' DNA-binding domain"/>
    <property type="match status" value="1"/>
</dbReference>
<dbReference type="Pfam" id="PF03466">
    <property type="entry name" value="LysR_substrate"/>
    <property type="match status" value="1"/>
</dbReference>
<comment type="similarity">
    <text evidence="1">Belongs to the LysR transcriptional regulatory family.</text>
</comment>
<dbReference type="PROSITE" id="PS50931">
    <property type="entry name" value="HTH_LYSR"/>
    <property type="match status" value="1"/>
</dbReference>
<reference evidence="6" key="1">
    <citation type="submission" date="2022-05" db="EMBL/GenBank/DDBJ databases">
        <title>An RpoN-dependent PEP-CTERM gene is involved in floc formation of an Aquincola tertiaricarbonis strain.</title>
        <authorList>
            <person name="Qiu D."/>
            <person name="Xia M."/>
        </authorList>
    </citation>
    <scope>NUCLEOTIDE SEQUENCE</scope>
    <source>
        <strain evidence="6">RN12</strain>
    </source>
</reference>
<dbReference type="InterPro" id="IPR050950">
    <property type="entry name" value="HTH-type_LysR_regulators"/>
</dbReference>
<keyword evidence="3" id="KW-0238">DNA-binding</keyword>
<organism evidence="6 7">
    <name type="scientific">Aquincola tertiaricarbonis</name>
    <dbReference type="NCBI Taxonomy" id="391953"/>
    <lineage>
        <taxon>Bacteria</taxon>
        <taxon>Pseudomonadati</taxon>
        <taxon>Pseudomonadota</taxon>
        <taxon>Betaproteobacteria</taxon>
        <taxon>Burkholderiales</taxon>
        <taxon>Sphaerotilaceae</taxon>
        <taxon>Aquincola</taxon>
    </lineage>
</organism>
<dbReference type="InterPro" id="IPR036388">
    <property type="entry name" value="WH-like_DNA-bd_sf"/>
</dbReference>
<dbReference type="Proteomes" id="UP001056201">
    <property type="component" value="Chromosome 2"/>
</dbReference>
<name>A0ABY4SGP4_AQUTE</name>
<keyword evidence="7" id="KW-1185">Reference proteome</keyword>
<dbReference type="Pfam" id="PF00126">
    <property type="entry name" value="HTH_1"/>
    <property type="match status" value="1"/>
</dbReference>
<evidence type="ECO:0000313" key="6">
    <source>
        <dbReference type="EMBL" id="URI10938.1"/>
    </source>
</evidence>
<dbReference type="PANTHER" id="PTHR30419">
    <property type="entry name" value="HTH-TYPE TRANSCRIPTIONAL REGULATOR YBHD"/>
    <property type="match status" value="1"/>
</dbReference>
<keyword evidence="2" id="KW-0805">Transcription regulation</keyword>
<evidence type="ECO:0000256" key="4">
    <source>
        <dbReference type="ARBA" id="ARBA00023163"/>
    </source>
</evidence>
<dbReference type="InterPro" id="IPR000847">
    <property type="entry name" value="LysR_HTH_N"/>
</dbReference>
<dbReference type="Gene3D" id="1.10.10.10">
    <property type="entry name" value="Winged helix-like DNA-binding domain superfamily/Winged helix DNA-binding domain"/>
    <property type="match status" value="1"/>
</dbReference>
<sequence>MRALNLDQLQTLVSIADLGTFAAASRALHLAPPTVSLHIAELEARMGVPLLERGPRRALPTAAGAALLDHARRLLKEADEAATTVRRIAQGRAGKVRLGTSTGVIVHLLPHVLGTLAEHAPDIDVDLAILGSNETIARLQAGTLDIGVVALPQPASDEVLVTPWRSDPMMAFLPSGWQVPRSITPDWLAGKPLIFNDASTRMYRLTMAWFASAGHSPRARIELNYTLAMKSLVAAGYGAALLPMEEVGGPLSALDAGMQLRPLKPALVRTLGIAHRAEARLDAAAREVLTVLRGFAQKAPPRRMGANPRRSPRSTAR</sequence>
<dbReference type="SUPFAM" id="SSF53850">
    <property type="entry name" value="Periplasmic binding protein-like II"/>
    <property type="match status" value="1"/>
</dbReference>
<evidence type="ECO:0000256" key="2">
    <source>
        <dbReference type="ARBA" id="ARBA00023015"/>
    </source>
</evidence>
<evidence type="ECO:0000256" key="1">
    <source>
        <dbReference type="ARBA" id="ARBA00009437"/>
    </source>
</evidence>
<accession>A0ABY4SGP4</accession>